<evidence type="ECO:0000313" key="3">
    <source>
        <dbReference type="Proteomes" id="UP001515480"/>
    </source>
</evidence>
<accession>A0AB34JW83</accession>
<protein>
    <submittedName>
        <fullName evidence="2">Uncharacterized protein</fullName>
    </submittedName>
</protein>
<proteinExistence type="predicted"/>
<reference evidence="2 3" key="1">
    <citation type="journal article" date="2024" name="Science">
        <title>Giant polyketide synthase enzymes in the biosynthesis of giant marine polyether toxins.</title>
        <authorList>
            <person name="Fallon T.R."/>
            <person name="Shende V.V."/>
            <person name="Wierzbicki I.H."/>
            <person name="Pendleton A.L."/>
            <person name="Watervoot N.F."/>
            <person name="Auber R.P."/>
            <person name="Gonzalez D.J."/>
            <person name="Wisecaver J.H."/>
            <person name="Moore B.S."/>
        </authorList>
    </citation>
    <scope>NUCLEOTIDE SEQUENCE [LARGE SCALE GENOMIC DNA]</scope>
    <source>
        <strain evidence="2 3">12B1</strain>
    </source>
</reference>
<feature type="region of interest" description="Disordered" evidence="1">
    <location>
        <begin position="386"/>
        <end position="424"/>
    </location>
</feature>
<name>A0AB34JW83_PRYPA</name>
<feature type="compositionally biased region" description="Pro residues" evidence="1">
    <location>
        <begin position="407"/>
        <end position="417"/>
    </location>
</feature>
<sequence length="453" mass="48869">MWPLLFLLGRCPATGKEGGSCLSRKLADPDPGQSTVKGCTCTSQCSASITDAFDCDWCYTAGSCGHFGLEGHWDYCVYPSDPAYDAQTAEQKMDALWQQVVADPQFGSYPSVTGIVDESIQTSFDDWTDDLPAGRKKYIHSVGAICKFKLDITASSPYTGLFEAGAKAGLIRMGSAADLSNGGLTPGLGFKFLRSGVHSGDFVALHSLDLGQSWNFFKYNLSNHIAPPAGFTAILAKKFNQASQCAPQVGLSDMAKWSQDGTPHQDVNFPFKLFLVPSAAVQLPETPKVLDELMGLMEAFPIGTTLFTMYACGEPAGSAEMKPTDGGLAKACARPLKLGDIVTTSKCTPSAFGDAKLFIRHQRVEEDWKLKPDWLNQYDAKAACGSSTASPDGAPATCAAKHGGPIMSPPPPEPPMPGTDTSHQPSWHWMKGWGWSWSSDLGWHWSWHLGGWY</sequence>
<dbReference type="Proteomes" id="UP001515480">
    <property type="component" value="Unassembled WGS sequence"/>
</dbReference>
<dbReference type="AlphaFoldDB" id="A0AB34JW83"/>
<evidence type="ECO:0000313" key="2">
    <source>
        <dbReference type="EMBL" id="KAL1524956.1"/>
    </source>
</evidence>
<keyword evidence="3" id="KW-1185">Reference proteome</keyword>
<organism evidence="2 3">
    <name type="scientific">Prymnesium parvum</name>
    <name type="common">Toxic golden alga</name>
    <dbReference type="NCBI Taxonomy" id="97485"/>
    <lineage>
        <taxon>Eukaryota</taxon>
        <taxon>Haptista</taxon>
        <taxon>Haptophyta</taxon>
        <taxon>Prymnesiophyceae</taxon>
        <taxon>Prymnesiales</taxon>
        <taxon>Prymnesiaceae</taxon>
        <taxon>Prymnesium</taxon>
    </lineage>
</organism>
<gene>
    <name evidence="2" type="ORF">AB1Y20_019832</name>
</gene>
<comment type="caution">
    <text evidence="2">The sequence shown here is derived from an EMBL/GenBank/DDBJ whole genome shotgun (WGS) entry which is preliminary data.</text>
</comment>
<dbReference type="EMBL" id="JBGBPQ010000004">
    <property type="protein sequence ID" value="KAL1524956.1"/>
    <property type="molecule type" value="Genomic_DNA"/>
</dbReference>
<evidence type="ECO:0000256" key="1">
    <source>
        <dbReference type="SAM" id="MobiDB-lite"/>
    </source>
</evidence>